<reference evidence="9" key="2">
    <citation type="journal article" date="2021" name="PeerJ">
        <title>Extensive microbial diversity within the chicken gut microbiome revealed by metagenomics and culture.</title>
        <authorList>
            <person name="Gilroy R."/>
            <person name="Ravi A."/>
            <person name="Getino M."/>
            <person name="Pursley I."/>
            <person name="Horton D.L."/>
            <person name="Alikhan N.F."/>
            <person name="Baker D."/>
            <person name="Gharbi K."/>
            <person name="Hall N."/>
            <person name="Watson M."/>
            <person name="Adriaenssens E.M."/>
            <person name="Foster-Nyarko E."/>
            <person name="Jarju S."/>
            <person name="Secka A."/>
            <person name="Antonio M."/>
            <person name="Oren A."/>
            <person name="Chaudhuri R.R."/>
            <person name="La Ragione R."/>
            <person name="Hildebrand F."/>
            <person name="Pallen M.J."/>
        </authorList>
    </citation>
    <scope>NUCLEOTIDE SEQUENCE</scope>
    <source>
        <strain evidence="9">CHK195-11698</strain>
    </source>
</reference>
<dbReference type="Gene3D" id="2.40.30.40">
    <property type="entry name" value="Peptidase M42, domain 2"/>
    <property type="match status" value="1"/>
</dbReference>
<keyword evidence="2" id="KW-0031">Aminopeptidase</keyword>
<dbReference type="PIRSF" id="PIRSF001123">
    <property type="entry name" value="PepA_GA"/>
    <property type="match status" value="1"/>
</dbReference>
<dbReference type="InterPro" id="IPR008007">
    <property type="entry name" value="Peptidase_M42"/>
</dbReference>
<dbReference type="SUPFAM" id="SSF101821">
    <property type="entry name" value="Aminopeptidase/glucanase lid domain"/>
    <property type="match status" value="1"/>
</dbReference>
<accession>A0A9D1HPX6</accession>
<dbReference type="InterPro" id="IPR023367">
    <property type="entry name" value="Peptidase_M42_dom2"/>
</dbReference>
<evidence type="ECO:0000313" key="9">
    <source>
        <dbReference type="EMBL" id="HIU14630.1"/>
    </source>
</evidence>
<feature type="binding site" evidence="8">
    <location>
        <position position="229"/>
    </location>
    <ligand>
        <name>Zn(2+)</name>
        <dbReference type="ChEBI" id="CHEBI:29105"/>
        <label>1</label>
    </ligand>
</feature>
<dbReference type="EMBL" id="DVMJ01000103">
    <property type="protein sequence ID" value="HIU14630.1"/>
    <property type="molecule type" value="Genomic_DNA"/>
</dbReference>
<dbReference type="Gene3D" id="3.40.630.10">
    <property type="entry name" value="Zn peptidases"/>
    <property type="match status" value="1"/>
</dbReference>
<evidence type="ECO:0000256" key="7">
    <source>
        <dbReference type="PIRSR" id="PIRSR001123-1"/>
    </source>
</evidence>
<evidence type="ECO:0000256" key="3">
    <source>
        <dbReference type="ARBA" id="ARBA00022670"/>
    </source>
</evidence>
<comment type="caution">
    <text evidence="9">The sequence shown here is derived from an EMBL/GenBank/DDBJ whole genome shotgun (WGS) entry which is preliminary data.</text>
</comment>
<feature type="binding site" evidence="8">
    <location>
        <position position="174"/>
    </location>
    <ligand>
        <name>Zn(2+)</name>
        <dbReference type="ChEBI" id="CHEBI:29105"/>
        <label>2</label>
    </ligand>
</feature>
<feature type="binding site" evidence="8">
    <location>
        <position position="315"/>
    </location>
    <ligand>
        <name>Zn(2+)</name>
        <dbReference type="ChEBI" id="CHEBI:29105"/>
        <label>2</label>
    </ligand>
</feature>
<dbReference type="SUPFAM" id="SSF53187">
    <property type="entry name" value="Zn-dependent exopeptidases"/>
    <property type="match status" value="1"/>
</dbReference>
<reference evidence="9" key="1">
    <citation type="submission" date="2020-10" db="EMBL/GenBank/DDBJ databases">
        <authorList>
            <person name="Gilroy R."/>
        </authorList>
    </citation>
    <scope>NUCLEOTIDE SEQUENCE</scope>
    <source>
        <strain evidence="9">CHK195-11698</strain>
    </source>
</reference>
<dbReference type="Pfam" id="PF05343">
    <property type="entry name" value="Peptidase_M42"/>
    <property type="match status" value="1"/>
</dbReference>
<dbReference type="PANTHER" id="PTHR32481:SF0">
    <property type="entry name" value="AMINOPEPTIDASE YPDE-RELATED"/>
    <property type="match status" value="1"/>
</dbReference>
<dbReference type="CDD" id="cd05656">
    <property type="entry name" value="M42_Frv"/>
    <property type="match status" value="1"/>
</dbReference>
<keyword evidence="4 8" id="KW-0479">Metal-binding</keyword>
<keyword evidence="5" id="KW-0378">Hydrolase</keyword>
<feature type="active site" description="Proton acceptor" evidence="7">
    <location>
        <position position="206"/>
    </location>
</feature>
<comment type="similarity">
    <text evidence="1 6">Belongs to the peptidase M42 family.</text>
</comment>
<keyword evidence="3" id="KW-0645">Protease</keyword>
<evidence type="ECO:0000313" key="10">
    <source>
        <dbReference type="Proteomes" id="UP000824175"/>
    </source>
</evidence>
<feature type="binding site" evidence="8">
    <location>
        <position position="174"/>
    </location>
    <ligand>
        <name>Zn(2+)</name>
        <dbReference type="ChEBI" id="CHEBI:29105"/>
        <label>1</label>
    </ligand>
</feature>
<organism evidence="9 10">
    <name type="scientific">Candidatus Fimiplasma intestinipullorum</name>
    <dbReference type="NCBI Taxonomy" id="2840825"/>
    <lineage>
        <taxon>Bacteria</taxon>
        <taxon>Bacillati</taxon>
        <taxon>Bacillota</taxon>
        <taxon>Clostridia</taxon>
        <taxon>Eubacteriales</taxon>
        <taxon>Candidatus Fimiplasma</taxon>
    </lineage>
</organism>
<feature type="binding site" evidence="8">
    <location>
        <position position="207"/>
    </location>
    <ligand>
        <name>Zn(2+)</name>
        <dbReference type="ChEBI" id="CHEBI:29105"/>
        <label>2</label>
    </ligand>
</feature>
<dbReference type="GO" id="GO:0046872">
    <property type="term" value="F:metal ion binding"/>
    <property type="evidence" value="ECO:0007669"/>
    <property type="project" value="UniProtKB-UniRule"/>
</dbReference>
<feature type="binding site" evidence="8">
    <location>
        <position position="62"/>
    </location>
    <ligand>
        <name>Zn(2+)</name>
        <dbReference type="ChEBI" id="CHEBI:29105"/>
        <label>1</label>
    </ligand>
</feature>
<comment type="cofactor">
    <cofactor evidence="8">
        <name>a divalent metal cation</name>
        <dbReference type="ChEBI" id="CHEBI:60240"/>
    </cofactor>
    <text evidence="8">Binds 2 divalent metal cations per subunit.</text>
</comment>
<evidence type="ECO:0000256" key="5">
    <source>
        <dbReference type="ARBA" id="ARBA00022801"/>
    </source>
</evidence>
<dbReference type="GO" id="GO:0004177">
    <property type="term" value="F:aminopeptidase activity"/>
    <property type="evidence" value="ECO:0007669"/>
    <property type="project" value="UniProtKB-UniRule"/>
</dbReference>
<sequence>MANLEMLEAFCQADGVSGYEKEATRVMKSYLEGYCDEIQYDYLGSLVAHKKGVGPKVLLTGHIDEIGFCVKEITEDGYLRVHPLGGWNTRNMMAEPVTITTREGKKLPGIIGTDPKPGWPRDKAIPMEDVYVDLGVASKQEALDLGIHIGDPITPKAEFMVMNNPKYVNAKAWDDRVGAAIVTDVMRNMAGKTLACDLYCAGTVQEEVGCRGAKTVGQMVMPDLSIAIDVGGDSDTPNAPKGKAVLGSGAALCVRDNSFIAHYGLLWHMEKICEEHQIPYTTYVLGYGGTDSGEMSKVGAGSINLTISIPSRHIHSHNSMIHLDDYDAIVALLSEFVKTFDQSVFEKLKECK</sequence>
<evidence type="ECO:0000256" key="1">
    <source>
        <dbReference type="ARBA" id="ARBA00006272"/>
    </source>
</evidence>
<dbReference type="PANTHER" id="PTHR32481">
    <property type="entry name" value="AMINOPEPTIDASE"/>
    <property type="match status" value="1"/>
</dbReference>
<dbReference type="AlphaFoldDB" id="A0A9D1HPX6"/>
<proteinExistence type="inferred from homology"/>
<evidence type="ECO:0000256" key="4">
    <source>
        <dbReference type="ARBA" id="ARBA00022723"/>
    </source>
</evidence>
<evidence type="ECO:0000256" key="6">
    <source>
        <dbReference type="PIRNR" id="PIRNR001123"/>
    </source>
</evidence>
<evidence type="ECO:0000256" key="8">
    <source>
        <dbReference type="PIRSR" id="PIRSR001123-2"/>
    </source>
</evidence>
<dbReference type="GO" id="GO:0006508">
    <property type="term" value="P:proteolysis"/>
    <property type="evidence" value="ECO:0007669"/>
    <property type="project" value="UniProtKB-KW"/>
</dbReference>
<evidence type="ECO:0000256" key="2">
    <source>
        <dbReference type="ARBA" id="ARBA00022438"/>
    </source>
</evidence>
<dbReference type="InterPro" id="IPR051464">
    <property type="entry name" value="Peptidase_M42_aminopept"/>
</dbReference>
<name>A0A9D1HPX6_9FIRM</name>
<protein>
    <submittedName>
        <fullName evidence="9">M42 family metallopeptidase</fullName>
    </submittedName>
</protein>
<dbReference type="Proteomes" id="UP000824175">
    <property type="component" value="Unassembled WGS sequence"/>
</dbReference>
<gene>
    <name evidence="9" type="ORF">IAD15_11295</name>
</gene>